<sequence>MLSPRSWIAAPMMVIAMMTAGCSGTADPGADSHAAAPSTSATASPSPSPTSAFCVDLTPFRVVVVVYRGELADAVHSRVAHRSASKRQLDLKGLRQRAAVIARMGEEMQASAPPDIAKQFHTVLGAIRLSSSKLNPDSQLGDVVDPVFNEKVNPSFDAVDKYDCGAKDK</sequence>
<gene>
    <name evidence="3" type="ORF">QFZ22_000056</name>
</gene>
<accession>A0AAW8F1Z0</accession>
<feature type="signal peptide" evidence="2">
    <location>
        <begin position="1"/>
        <end position="26"/>
    </location>
</feature>
<evidence type="ECO:0000256" key="2">
    <source>
        <dbReference type="SAM" id="SignalP"/>
    </source>
</evidence>
<keyword evidence="2" id="KW-0732">Signal</keyword>
<evidence type="ECO:0000313" key="3">
    <source>
        <dbReference type="EMBL" id="MDQ0904071.1"/>
    </source>
</evidence>
<organism evidence="3 4">
    <name type="scientific">Streptomyces canus</name>
    <dbReference type="NCBI Taxonomy" id="58343"/>
    <lineage>
        <taxon>Bacteria</taxon>
        <taxon>Bacillati</taxon>
        <taxon>Actinomycetota</taxon>
        <taxon>Actinomycetes</taxon>
        <taxon>Kitasatosporales</taxon>
        <taxon>Streptomycetaceae</taxon>
        <taxon>Streptomyces</taxon>
        <taxon>Streptomyces aurantiacus group</taxon>
    </lineage>
</organism>
<evidence type="ECO:0000313" key="4">
    <source>
        <dbReference type="Proteomes" id="UP001234216"/>
    </source>
</evidence>
<evidence type="ECO:0008006" key="5">
    <source>
        <dbReference type="Google" id="ProtNLM"/>
    </source>
</evidence>
<feature type="chain" id="PRO_5043600131" description="Lipoprotein" evidence="2">
    <location>
        <begin position="27"/>
        <end position="169"/>
    </location>
</feature>
<evidence type="ECO:0000256" key="1">
    <source>
        <dbReference type="SAM" id="MobiDB-lite"/>
    </source>
</evidence>
<name>A0AAW8F1Z0_9ACTN</name>
<dbReference type="RefSeq" id="WP_306971554.1">
    <property type="nucleotide sequence ID" value="NZ_JAUSZV010000001.1"/>
</dbReference>
<dbReference type="PROSITE" id="PS51257">
    <property type="entry name" value="PROKAR_LIPOPROTEIN"/>
    <property type="match status" value="1"/>
</dbReference>
<protein>
    <recommendedName>
        <fullName evidence="5">Lipoprotein</fullName>
    </recommendedName>
</protein>
<dbReference type="EMBL" id="JAUSZV010000001">
    <property type="protein sequence ID" value="MDQ0904071.1"/>
    <property type="molecule type" value="Genomic_DNA"/>
</dbReference>
<comment type="caution">
    <text evidence="3">The sequence shown here is derived from an EMBL/GenBank/DDBJ whole genome shotgun (WGS) entry which is preliminary data.</text>
</comment>
<reference evidence="3" key="1">
    <citation type="submission" date="2023-07" db="EMBL/GenBank/DDBJ databases">
        <title>Comparative genomics of wheat-associated soil bacteria to identify genetic determinants of phenazine resistance.</title>
        <authorList>
            <person name="Mouncey N."/>
        </authorList>
    </citation>
    <scope>NUCLEOTIDE SEQUENCE</scope>
    <source>
        <strain evidence="3">V4I22</strain>
    </source>
</reference>
<dbReference type="AlphaFoldDB" id="A0AAW8F1Z0"/>
<dbReference type="Proteomes" id="UP001234216">
    <property type="component" value="Unassembled WGS sequence"/>
</dbReference>
<feature type="compositionally biased region" description="Low complexity" evidence="1">
    <location>
        <begin position="34"/>
        <end position="48"/>
    </location>
</feature>
<feature type="region of interest" description="Disordered" evidence="1">
    <location>
        <begin position="26"/>
        <end position="48"/>
    </location>
</feature>
<proteinExistence type="predicted"/>